<dbReference type="InterPro" id="IPR036691">
    <property type="entry name" value="Endo/exonu/phosph_ase_sf"/>
</dbReference>
<dbReference type="SUPFAM" id="SSF56219">
    <property type="entry name" value="DNase I-like"/>
    <property type="match status" value="1"/>
</dbReference>
<keyword evidence="2" id="KW-1185">Reference proteome</keyword>
<dbReference type="EMBL" id="JADFTS010000004">
    <property type="protein sequence ID" value="KAF9610201.1"/>
    <property type="molecule type" value="Genomic_DNA"/>
</dbReference>
<evidence type="ECO:0000313" key="2">
    <source>
        <dbReference type="Proteomes" id="UP000631114"/>
    </source>
</evidence>
<comment type="caution">
    <text evidence="1">The sequence shown here is derived from an EMBL/GenBank/DDBJ whole genome shotgun (WGS) entry which is preliminary data.</text>
</comment>
<dbReference type="OrthoDB" id="1742302at2759"/>
<evidence type="ECO:0000313" key="1">
    <source>
        <dbReference type="EMBL" id="KAF9610201.1"/>
    </source>
</evidence>
<reference evidence="1 2" key="1">
    <citation type="submission" date="2020-10" db="EMBL/GenBank/DDBJ databases">
        <title>The Coptis chinensis genome and diversification of protoberbering-type alkaloids.</title>
        <authorList>
            <person name="Wang B."/>
            <person name="Shu S."/>
            <person name="Song C."/>
            <person name="Liu Y."/>
        </authorList>
    </citation>
    <scope>NUCLEOTIDE SEQUENCE [LARGE SCALE GENOMIC DNA]</scope>
    <source>
        <strain evidence="1">HL-2020</strain>
        <tissue evidence="1">Leaf</tissue>
    </source>
</reference>
<dbReference type="Proteomes" id="UP000631114">
    <property type="component" value="Unassembled WGS sequence"/>
</dbReference>
<protein>
    <submittedName>
        <fullName evidence="1">Uncharacterized protein</fullName>
    </submittedName>
</protein>
<organism evidence="1 2">
    <name type="scientific">Coptis chinensis</name>
    <dbReference type="NCBI Taxonomy" id="261450"/>
    <lineage>
        <taxon>Eukaryota</taxon>
        <taxon>Viridiplantae</taxon>
        <taxon>Streptophyta</taxon>
        <taxon>Embryophyta</taxon>
        <taxon>Tracheophyta</taxon>
        <taxon>Spermatophyta</taxon>
        <taxon>Magnoliopsida</taxon>
        <taxon>Ranunculales</taxon>
        <taxon>Ranunculaceae</taxon>
        <taxon>Coptidoideae</taxon>
        <taxon>Coptis</taxon>
    </lineage>
</organism>
<name>A0A835I2P3_9MAGN</name>
<gene>
    <name evidence="1" type="ORF">IFM89_021139</name>
</gene>
<dbReference type="AlphaFoldDB" id="A0A835I2P3"/>
<dbReference type="Gene3D" id="3.60.10.10">
    <property type="entry name" value="Endonuclease/exonuclease/phosphatase"/>
    <property type="match status" value="1"/>
</dbReference>
<dbReference type="PANTHER" id="PTHR33710:SF64">
    <property type="entry name" value="ENDONUCLEASE_EXONUCLEASE_PHOSPHATASE DOMAIN-CONTAINING PROTEIN"/>
    <property type="match status" value="1"/>
</dbReference>
<accession>A0A835I2P3</accession>
<sequence>MKNFNSCFSEPCTVIGDFNHVLFSHERSGCTLVHPRETMGFSYCLNFTGLLDLKFSGSFFTWSNNVDGIHRKMSKIDRCLVNATWTSSFLSEAIFSPPGVSNHSPISIIWHASKKSHMPFRFCNIWFLHPEIQSFLQHTWSVNIVGNHVYVLNAKLRMLKKAIRGWSRGKFSNFAAN</sequence>
<proteinExistence type="predicted"/>
<dbReference type="PANTHER" id="PTHR33710">
    <property type="entry name" value="BNAC02G09200D PROTEIN"/>
    <property type="match status" value="1"/>
</dbReference>